<proteinExistence type="predicted"/>
<dbReference type="AlphaFoldDB" id="A0AAE0E8V7"/>
<evidence type="ECO:0000256" key="1">
    <source>
        <dbReference type="SAM" id="Coils"/>
    </source>
</evidence>
<organism evidence="2 3">
    <name type="scientific">Dipteronia sinensis</name>
    <dbReference type="NCBI Taxonomy" id="43782"/>
    <lineage>
        <taxon>Eukaryota</taxon>
        <taxon>Viridiplantae</taxon>
        <taxon>Streptophyta</taxon>
        <taxon>Embryophyta</taxon>
        <taxon>Tracheophyta</taxon>
        <taxon>Spermatophyta</taxon>
        <taxon>Magnoliopsida</taxon>
        <taxon>eudicotyledons</taxon>
        <taxon>Gunneridae</taxon>
        <taxon>Pentapetalae</taxon>
        <taxon>rosids</taxon>
        <taxon>malvids</taxon>
        <taxon>Sapindales</taxon>
        <taxon>Sapindaceae</taxon>
        <taxon>Hippocastanoideae</taxon>
        <taxon>Acereae</taxon>
        <taxon>Dipteronia</taxon>
    </lineage>
</organism>
<sequence>MAYESLPLVKLEFVDGLREVVSHLKAYERAQNMLKDLESDMMNKEGARAISRVKGLKCVHWVFVLFGVMRGIICDIHELCCKFWWGSTERDRKLHWASWFKLCKEKSEGGMRFRDL</sequence>
<dbReference type="EMBL" id="JANJYJ010000004">
    <property type="protein sequence ID" value="KAK3218902.1"/>
    <property type="molecule type" value="Genomic_DNA"/>
</dbReference>
<name>A0AAE0E8V7_9ROSI</name>
<comment type="caution">
    <text evidence="2">The sequence shown here is derived from an EMBL/GenBank/DDBJ whole genome shotgun (WGS) entry which is preliminary data.</text>
</comment>
<feature type="coiled-coil region" evidence="1">
    <location>
        <begin position="20"/>
        <end position="47"/>
    </location>
</feature>
<reference evidence="2" key="1">
    <citation type="journal article" date="2023" name="Plant J.">
        <title>Genome sequences and population genomics provide insights into the demographic history, inbreeding, and mutation load of two 'living fossil' tree species of Dipteronia.</title>
        <authorList>
            <person name="Feng Y."/>
            <person name="Comes H.P."/>
            <person name="Chen J."/>
            <person name="Zhu S."/>
            <person name="Lu R."/>
            <person name="Zhang X."/>
            <person name="Li P."/>
            <person name="Qiu J."/>
            <person name="Olsen K.M."/>
            <person name="Qiu Y."/>
        </authorList>
    </citation>
    <scope>NUCLEOTIDE SEQUENCE</scope>
    <source>
        <strain evidence="2">NBL</strain>
    </source>
</reference>
<dbReference type="Proteomes" id="UP001281410">
    <property type="component" value="Unassembled WGS sequence"/>
</dbReference>
<evidence type="ECO:0000313" key="2">
    <source>
        <dbReference type="EMBL" id="KAK3218902.1"/>
    </source>
</evidence>
<evidence type="ECO:0000313" key="3">
    <source>
        <dbReference type="Proteomes" id="UP001281410"/>
    </source>
</evidence>
<keyword evidence="1" id="KW-0175">Coiled coil</keyword>
<accession>A0AAE0E8V7</accession>
<protein>
    <submittedName>
        <fullName evidence="2">Uncharacterized protein</fullName>
    </submittedName>
</protein>
<keyword evidence="3" id="KW-1185">Reference proteome</keyword>
<gene>
    <name evidence="2" type="ORF">Dsin_012872</name>
</gene>